<evidence type="ECO:0000256" key="1">
    <source>
        <dbReference type="SAM" id="Phobius"/>
    </source>
</evidence>
<keyword evidence="1" id="KW-0812">Transmembrane</keyword>
<accession>A0A385ED57</accession>
<sequence length="75" mass="8221">MNTLRGIWNGLLIVIGLTTIGCILARFVVDPYVRWLEPIIAEYGPDTALLITLLIACAALVVLLSATHFLGRKRS</sequence>
<reference evidence="2 3" key="2">
    <citation type="submission" date="2018-09" db="EMBL/GenBank/DDBJ databases">
        <title>Giant CbK-like Caulobacter bacteriophages have genetically divergent genomes.</title>
        <authorList>
            <person name="Wilson K."/>
            <person name="Ely B."/>
        </authorList>
    </citation>
    <scope>NUCLEOTIDE SEQUENCE [LARGE SCALE GENOMIC DNA]</scope>
</reference>
<reference evidence="3" key="1">
    <citation type="submission" date="2018-07" db="EMBL/GenBank/DDBJ databases">
        <title>Giant CbK-like Caulobacter bacteriophages have genetically divergent genomes.</title>
        <authorList>
            <person name="Wilson K.M."/>
            <person name="Ely B."/>
        </authorList>
    </citation>
    <scope>NUCLEOTIDE SEQUENCE [LARGE SCALE GENOMIC DNA]</scope>
</reference>
<evidence type="ECO:0000313" key="2">
    <source>
        <dbReference type="EMBL" id="AXQ68935.1"/>
    </source>
</evidence>
<keyword evidence="3" id="KW-1185">Reference proteome</keyword>
<evidence type="ECO:0000313" key="3">
    <source>
        <dbReference type="Proteomes" id="UP000259026"/>
    </source>
</evidence>
<feature type="transmembrane region" description="Helical" evidence="1">
    <location>
        <begin position="7"/>
        <end position="29"/>
    </location>
</feature>
<dbReference type="Proteomes" id="UP000259026">
    <property type="component" value="Segment"/>
</dbReference>
<proteinExistence type="predicted"/>
<dbReference type="EMBL" id="MH588545">
    <property type="protein sequence ID" value="AXQ68935.1"/>
    <property type="molecule type" value="Genomic_DNA"/>
</dbReference>
<organism evidence="2 3">
    <name type="scientific">Caulobacter phage CcrPW</name>
    <dbReference type="NCBI Taxonomy" id="2283271"/>
    <lineage>
        <taxon>Viruses</taxon>
        <taxon>Duplodnaviria</taxon>
        <taxon>Heunggongvirae</taxon>
        <taxon>Uroviricota</taxon>
        <taxon>Caudoviricetes</taxon>
        <taxon>Jeanschmidtviridae</taxon>
        <taxon>Colossusvirus</taxon>
        <taxon>Colossusvirus PW</taxon>
    </lineage>
</organism>
<dbReference type="PROSITE" id="PS51257">
    <property type="entry name" value="PROKAR_LIPOPROTEIN"/>
    <property type="match status" value="1"/>
</dbReference>
<keyword evidence="1" id="KW-1133">Transmembrane helix</keyword>
<name>A0A385ED57_9CAUD</name>
<keyword evidence="1" id="KW-0472">Membrane</keyword>
<feature type="transmembrane region" description="Helical" evidence="1">
    <location>
        <begin position="49"/>
        <end position="70"/>
    </location>
</feature>
<protein>
    <submittedName>
        <fullName evidence="2">Uncharacterized protein</fullName>
    </submittedName>
</protein>
<gene>
    <name evidence="2" type="ORF">CcrPW_gp396</name>
</gene>